<dbReference type="Pfam" id="PF00076">
    <property type="entry name" value="RRM_1"/>
    <property type="match status" value="2"/>
</dbReference>
<dbReference type="Proteomes" id="UP000821866">
    <property type="component" value="Chromosome 2"/>
</dbReference>
<dbReference type="GO" id="GO:0000785">
    <property type="term" value="C:chromatin"/>
    <property type="evidence" value="ECO:0007669"/>
    <property type="project" value="TreeGrafter"/>
</dbReference>
<comment type="subcellular location">
    <subcellularLocation>
        <location evidence="1">Nucleus</location>
    </subcellularLocation>
</comment>
<dbReference type="GO" id="GO:0003723">
    <property type="term" value="F:RNA binding"/>
    <property type="evidence" value="ECO:0007669"/>
    <property type="project" value="UniProtKB-UniRule"/>
</dbReference>
<keyword evidence="8" id="KW-1185">Reference proteome</keyword>
<feature type="compositionally biased region" description="Gly residues" evidence="5">
    <location>
        <begin position="227"/>
        <end position="259"/>
    </location>
</feature>
<feature type="region of interest" description="Disordered" evidence="5">
    <location>
        <begin position="1"/>
        <end position="58"/>
    </location>
</feature>
<evidence type="ECO:0000313" key="7">
    <source>
        <dbReference type="EMBL" id="KAH8033237.1"/>
    </source>
</evidence>
<keyword evidence="3" id="KW-0539">Nucleus</keyword>
<evidence type="ECO:0000256" key="2">
    <source>
        <dbReference type="ARBA" id="ARBA00022884"/>
    </source>
</evidence>
<dbReference type="InterPro" id="IPR012677">
    <property type="entry name" value="Nucleotide-bd_a/b_plait_sf"/>
</dbReference>
<feature type="domain" description="RRM" evidence="6">
    <location>
        <begin position="143"/>
        <end position="220"/>
    </location>
</feature>
<evidence type="ECO:0000256" key="4">
    <source>
        <dbReference type="PROSITE-ProRule" id="PRU00176"/>
    </source>
</evidence>
<accession>A0A9J6EGJ8</accession>
<dbReference type="GO" id="GO:0010468">
    <property type="term" value="P:regulation of gene expression"/>
    <property type="evidence" value="ECO:0007669"/>
    <property type="project" value="TreeGrafter"/>
</dbReference>
<dbReference type="PANTHER" id="PTHR48033:SF10">
    <property type="entry name" value="RNA-BINDING PROTEIN SQUID"/>
    <property type="match status" value="1"/>
</dbReference>
<dbReference type="EMBL" id="JABSTU010000004">
    <property type="protein sequence ID" value="KAH8033237.1"/>
    <property type="molecule type" value="Genomic_DNA"/>
</dbReference>
<dbReference type="FunFam" id="3.30.70.330:FF:001211">
    <property type="entry name" value="Heterogeneous nuclear ribonucleoprotein"/>
    <property type="match status" value="1"/>
</dbReference>
<keyword evidence="2 4" id="KW-0694">RNA-binding</keyword>
<feature type="region of interest" description="Disordered" evidence="5">
    <location>
        <begin position="216"/>
        <end position="284"/>
    </location>
</feature>
<dbReference type="GO" id="GO:0005654">
    <property type="term" value="C:nucleoplasm"/>
    <property type="evidence" value="ECO:0007669"/>
    <property type="project" value="TreeGrafter"/>
</dbReference>
<organism evidence="7 8">
    <name type="scientific">Rhipicephalus microplus</name>
    <name type="common">Cattle tick</name>
    <name type="synonym">Boophilus microplus</name>
    <dbReference type="NCBI Taxonomy" id="6941"/>
    <lineage>
        <taxon>Eukaryota</taxon>
        <taxon>Metazoa</taxon>
        <taxon>Ecdysozoa</taxon>
        <taxon>Arthropoda</taxon>
        <taxon>Chelicerata</taxon>
        <taxon>Arachnida</taxon>
        <taxon>Acari</taxon>
        <taxon>Parasitiformes</taxon>
        <taxon>Ixodida</taxon>
        <taxon>Ixodoidea</taxon>
        <taxon>Ixodidae</taxon>
        <taxon>Rhipicephalinae</taxon>
        <taxon>Rhipicephalus</taxon>
        <taxon>Boophilus</taxon>
    </lineage>
</organism>
<dbReference type="InterPro" id="IPR035979">
    <property type="entry name" value="RBD_domain_sf"/>
</dbReference>
<dbReference type="InterPro" id="IPR000504">
    <property type="entry name" value="RRM_dom"/>
</dbReference>
<feature type="compositionally biased region" description="Gly residues" evidence="5">
    <location>
        <begin position="270"/>
        <end position="284"/>
    </location>
</feature>
<evidence type="ECO:0000256" key="5">
    <source>
        <dbReference type="SAM" id="MobiDB-lite"/>
    </source>
</evidence>
<dbReference type="SMART" id="SM00360">
    <property type="entry name" value="RRM"/>
    <property type="match status" value="2"/>
</dbReference>
<feature type="compositionally biased region" description="Low complexity" evidence="5">
    <location>
        <begin position="35"/>
        <end position="51"/>
    </location>
</feature>
<dbReference type="AlphaFoldDB" id="A0A9J6EGJ8"/>
<gene>
    <name evidence="7" type="ORF">HPB51_008456</name>
</gene>
<sequence length="284" mass="30445">MADGDQQGNYGGGDFSADGQYGEYTDGQFTDGQYQQEGEANAQTNEAAQNGSDAKTNEDERKLFVGGISWDTDNKDLREYFSKFGVVVDVNIKTDPTTGKSRGFGFVTFNAKDAIEAVLKATPHTVKGKQIDPKPAKARPGIKKIFVGGLESDMPEADIKAYFEKYGPVENVELPFDKAKNQRRQFAFVTFEREDSVELVCREPKQKIGNKECDIKKATPKPDARGMRGGWGGGGGFGAGAGARGGRGGRGGRGRGGGQQQSNYNKTRRGGGGAGGGGYHPYSR</sequence>
<dbReference type="CDD" id="cd12325">
    <property type="entry name" value="RRM1_hnRNPA_hnRNPD_like"/>
    <property type="match status" value="1"/>
</dbReference>
<evidence type="ECO:0000256" key="3">
    <source>
        <dbReference type="ARBA" id="ARBA00023242"/>
    </source>
</evidence>
<proteinExistence type="predicted"/>
<name>A0A9J6EGJ8_RHIMP</name>
<dbReference type="Gene3D" id="3.30.70.330">
    <property type="match status" value="2"/>
</dbReference>
<reference evidence="7" key="1">
    <citation type="journal article" date="2020" name="Cell">
        <title>Large-Scale Comparative Analyses of Tick Genomes Elucidate Their Genetic Diversity and Vector Capacities.</title>
        <authorList>
            <consortium name="Tick Genome and Microbiome Consortium (TIGMIC)"/>
            <person name="Jia N."/>
            <person name="Wang J."/>
            <person name="Shi W."/>
            <person name="Du L."/>
            <person name="Sun Y."/>
            <person name="Zhan W."/>
            <person name="Jiang J.F."/>
            <person name="Wang Q."/>
            <person name="Zhang B."/>
            <person name="Ji P."/>
            <person name="Bell-Sakyi L."/>
            <person name="Cui X.M."/>
            <person name="Yuan T.T."/>
            <person name="Jiang B.G."/>
            <person name="Yang W.F."/>
            <person name="Lam T.T."/>
            <person name="Chang Q.C."/>
            <person name="Ding S.J."/>
            <person name="Wang X.J."/>
            <person name="Zhu J.G."/>
            <person name="Ruan X.D."/>
            <person name="Zhao L."/>
            <person name="Wei J.T."/>
            <person name="Ye R.Z."/>
            <person name="Que T.C."/>
            <person name="Du C.H."/>
            <person name="Zhou Y.H."/>
            <person name="Cheng J.X."/>
            <person name="Dai P.F."/>
            <person name="Guo W.B."/>
            <person name="Han X.H."/>
            <person name="Huang E.J."/>
            <person name="Li L.F."/>
            <person name="Wei W."/>
            <person name="Gao Y.C."/>
            <person name="Liu J.Z."/>
            <person name="Shao H.Z."/>
            <person name="Wang X."/>
            <person name="Wang C.C."/>
            <person name="Yang T.C."/>
            <person name="Huo Q.B."/>
            <person name="Li W."/>
            <person name="Chen H.Y."/>
            <person name="Chen S.E."/>
            <person name="Zhou L.G."/>
            <person name="Ni X.B."/>
            <person name="Tian J.H."/>
            <person name="Sheng Y."/>
            <person name="Liu T."/>
            <person name="Pan Y.S."/>
            <person name="Xia L.Y."/>
            <person name="Li J."/>
            <person name="Zhao F."/>
            <person name="Cao W.C."/>
        </authorList>
    </citation>
    <scope>NUCLEOTIDE SEQUENCE</scope>
    <source>
        <strain evidence="7">Rmic-2018</strain>
    </source>
</reference>
<protein>
    <recommendedName>
        <fullName evidence="6">RRM domain-containing protein</fullName>
    </recommendedName>
</protein>
<comment type="caution">
    <text evidence="7">The sequence shown here is derived from an EMBL/GenBank/DDBJ whole genome shotgun (WGS) entry which is preliminary data.</text>
</comment>
<evidence type="ECO:0000313" key="8">
    <source>
        <dbReference type="Proteomes" id="UP000821866"/>
    </source>
</evidence>
<reference evidence="7" key="2">
    <citation type="submission" date="2021-09" db="EMBL/GenBank/DDBJ databases">
        <authorList>
            <person name="Jia N."/>
            <person name="Wang J."/>
            <person name="Shi W."/>
            <person name="Du L."/>
            <person name="Sun Y."/>
            <person name="Zhan W."/>
            <person name="Jiang J."/>
            <person name="Wang Q."/>
            <person name="Zhang B."/>
            <person name="Ji P."/>
            <person name="Sakyi L.B."/>
            <person name="Cui X."/>
            <person name="Yuan T."/>
            <person name="Jiang B."/>
            <person name="Yang W."/>
            <person name="Lam T.T.-Y."/>
            <person name="Chang Q."/>
            <person name="Ding S."/>
            <person name="Wang X."/>
            <person name="Zhu J."/>
            <person name="Ruan X."/>
            <person name="Zhao L."/>
            <person name="Wei J."/>
            <person name="Que T."/>
            <person name="Du C."/>
            <person name="Cheng J."/>
            <person name="Dai P."/>
            <person name="Han X."/>
            <person name="Huang E."/>
            <person name="Gao Y."/>
            <person name="Liu J."/>
            <person name="Shao H."/>
            <person name="Ye R."/>
            <person name="Li L."/>
            <person name="Wei W."/>
            <person name="Wang X."/>
            <person name="Wang C."/>
            <person name="Huo Q."/>
            <person name="Li W."/>
            <person name="Guo W."/>
            <person name="Chen H."/>
            <person name="Chen S."/>
            <person name="Zhou L."/>
            <person name="Zhou L."/>
            <person name="Ni X."/>
            <person name="Tian J."/>
            <person name="Zhou Y."/>
            <person name="Sheng Y."/>
            <person name="Liu T."/>
            <person name="Pan Y."/>
            <person name="Xia L."/>
            <person name="Li J."/>
            <person name="Zhao F."/>
            <person name="Cao W."/>
        </authorList>
    </citation>
    <scope>NUCLEOTIDE SEQUENCE</scope>
    <source>
        <strain evidence="7">Rmic-2018</strain>
        <tissue evidence="7">Larvae</tissue>
    </source>
</reference>
<dbReference type="PANTHER" id="PTHR48033">
    <property type="entry name" value="RNA-BINDING (RRM/RBD/RNP MOTIFS) FAMILY PROTEIN"/>
    <property type="match status" value="1"/>
</dbReference>
<dbReference type="SUPFAM" id="SSF54928">
    <property type="entry name" value="RNA-binding domain, RBD"/>
    <property type="match status" value="2"/>
</dbReference>
<dbReference type="PROSITE" id="PS50102">
    <property type="entry name" value="RRM"/>
    <property type="match status" value="2"/>
</dbReference>
<dbReference type="VEuPathDB" id="VectorBase:LOC119161212"/>
<feature type="domain" description="RRM" evidence="6">
    <location>
        <begin position="61"/>
        <end position="143"/>
    </location>
</feature>
<evidence type="ECO:0000259" key="6">
    <source>
        <dbReference type="PROSITE" id="PS50102"/>
    </source>
</evidence>
<evidence type="ECO:0000256" key="1">
    <source>
        <dbReference type="ARBA" id="ARBA00004123"/>
    </source>
</evidence>
<feature type="compositionally biased region" description="Basic and acidic residues" evidence="5">
    <location>
        <begin position="216"/>
        <end position="226"/>
    </location>
</feature>